<proteinExistence type="predicted"/>
<protein>
    <submittedName>
        <fullName evidence="2 4">Uncharacterized protein</fullName>
    </submittedName>
</protein>
<keyword evidence="3" id="KW-1185">Reference proteome</keyword>
<evidence type="ECO:0000313" key="4">
    <source>
        <dbReference type="WBParaSite" id="GPUH_0000203601-mRNA-1"/>
    </source>
</evidence>
<feature type="compositionally biased region" description="Polar residues" evidence="1">
    <location>
        <begin position="115"/>
        <end position="124"/>
    </location>
</feature>
<evidence type="ECO:0000313" key="2">
    <source>
        <dbReference type="EMBL" id="VDK31647.1"/>
    </source>
</evidence>
<feature type="region of interest" description="Disordered" evidence="1">
    <location>
        <begin position="91"/>
        <end position="134"/>
    </location>
</feature>
<feature type="compositionally biased region" description="Basic and acidic residues" evidence="1">
    <location>
        <begin position="93"/>
        <end position="105"/>
    </location>
</feature>
<reference evidence="2 3" key="2">
    <citation type="submission" date="2018-11" db="EMBL/GenBank/DDBJ databases">
        <authorList>
            <consortium name="Pathogen Informatics"/>
        </authorList>
    </citation>
    <scope>NUCLEOTIDE SEQUENCE [LARGE SCALE GENOMIC DNA]</scope>
</reference>
<name>A0A183CZZ0_9BILA</name>
<dbReference type="EMBL" id="UYRT01002815">
    <property type="protein sequence ID" value="VDK31647.1"/>
    <property type="molecule type" value="Genomic_DNA"/>
</dbReference>
<dbReference type="WBParaSite" id="GPUH_0000203601-mRNA-1">
    <property type="protein sequence ID" value="GPUH_0000203601-mRNA-1"/>
    <property type="gene ID" value="GPUH_0000203601"/>
</dbReference>
<feature type="region of interest" description="Disordered" evidence="1">
    <location>
        <begin position="1"/>
        <end position="21"/>
    </location>
</feature>
<accession>A0A183CZZ0</accession>
<reference evidence="4" key="1">
    <citation type="submission" date="2016-06" db="UniProtKB">
        <authorList>
            <consortium name="WormBaseParasite"/>
        </authorList>
    </citation>
    <scope>IDENTIFICATION</scope>
</reference>
<sequence length="200" mass="23104">MKQLQQQQQHPKVPAPCTGSIDVQKRALLRRKRKYYKKKGPGGTSDYYKEVVIRKNDDARRRFSRDSSAQSFQSPELVEEVEKYQRIRKYKKREKEKARKEHVVEPDVDLPDLESVSSEETIGNSGQQQQSRSQAHHFFTCLNYQFVRNNELMEQGTAGRGGEGEGSGRRNGLELCQKQKRIMKTTRPWPMLGAFTSASP</sequence>
<dbReference type="AlphaFoldDB" id="A0A183CZZ0"/>
<dbReference type="Proteomes" id="UP000271098">
    <property type="component" value="Unassembled WGS sequence"/>
</dbReference>
<evidence type="ECO:0000256" key="1">
    <source>
        <dbReference type="SAM" id="MobiDB-lite"/>
    </source>
</evidence>
<organism evidence="4">
    <name type="scientific">Gongylonema pulchrum</name>
    <dbReference type="NCBI Taxonomy" id="637853"/>
    <lineage>
        <taxon>Eukaryota</taxon>
        <taxon>Metazoa</taxon>
        <taxon>Ecdysozoa</taxon>
        <taxon>Nematoda</taxon>
        <taxon>Chromadorea</taxon>
        <taxon>Rhabditida</taxon>
        <taxon>Spirurina</taxon>
        <taxon>Spiruromorpha</taxon>
        <taxon>Spiruroidea</taxon>
        <taxon>Gongylonematidae</taxon>
        <taxon>Gongylonema</taxon>
    </lineage>
</organism>
<evidence type="ECO:0000313" key="3">
    <source>
        <dbReference type="Proteomes" id="UP000271098"/>
    </source>
</evidence>
<gene>
    <name evidence="2" type="ORF">GPUH_LOCUS2031</name>
</gene>